<proteinExistence type="predicted"/>
<organism evidence="1 2">
    <name type="scientific">Cladophialophora chaetospira</name>
    <dbReference type="NCBI Taxonomy" id="386627"/>
    <lineage>
        <taxon>Eukaryota</taxon>
        <taxon>Fungi</taxon>
        <taxon>Dikarya</taxon>
        <taxon>Ascomycota</taxon>
        <taxon>Pezizomycotina</taxon>
        <taxon>Eurotiomycetes</taxon>
        <taxon>Chaetothyriomycetidae</taxon>
        <taxon>Chaetothyriales</taxon>
        <taxon>Herpotrichiellaceae</taxon>
        <taxon>Cladophialophora</taxon>
    </lineage>
</organism>
<accession>A0AA38X184</accession>
<name>A0AA38X184_9EURO</name>
<reference evidence="1" key="1">
    <citation type="submission" date="2022-10" db="EMBL/GenBank/DDBJ databases">
        <title>Culturing micro-colonial fungi from biological soil crusts in the Mojave desert and describing Neophaeococcomyces mojavensis, and introducing the new genera and species Taxawa tesnikishii.</title>
        <authorList>
            <person name="Kurbessoian T."/>
            <person name="Stajich J.E."/>
        </authorList>
    </citation>
    <scope>NUCLEOTIDE SEQUENCE</scope>
    <source>
        <strain evidence="1">TK_41</strain>
    </source>
</reference>
<gene>
    <name evidence="1" type="ORF">H2200_010327</name>
</gene>
<comment type="caution">
    <text evidence="1">The sequence shown here is derived from an EMBL/GenBank/DDBJ whole genome shotgun (WGS) entry which is preliminary data.</text>
</comment>
<evidence type="ECO:0000313" key="2">
    <source>
        <dbReference type="Proteomes" id="UP001172673"/>
    </source>
</evidence>
<keyword evidence="2" id="KW-1185">Reference proteome</keyword>
<sequence length="232" mass="26165">MSTYAIPLCQGANSVLHYFATRLGNDQETVFLFTRLFYAIGSAEAIDHLKQALISARKGRSRVALEGQHDLRTTFTALDDLDELSALSSILRRHYLVKLLRYRQEQERIHQKTRNVFKKAKRSHKYDVNNVQRLASGDLTAVESLKVSGAARNTSRADSRALTTLMATIYPALQPAVKGPGSLSDTEYQRKLQRLKNRITCARNWMKFEQDYSASILALIPSGGPYKISTDQ</sequence>
<protein>
    <submittedName>
        <fullName evidence="1">Uncharacterized protein</fullName>
    </submittedName>
</protein>
<evidence type="ECO:0000313" key="1">
    <source>
        <dbReference type="EMBL" id="KAJ9604938.1"/>
    </source>
</evidence>
<dbReference type="EMBL" id="JAPDRK010000017">
    <property type="protein sequence ID" value="KAJ9604938.1"/>
    <property type="molecule type" value="Genomic_DNA"/>
</dbReference>
<dbReference type="Proteomes" id="UP001172673">
    <property type="component" value="Unassembled WGS sequence"/>
</dbReference>
<dbReference type="AlphaFoldDB" id="A0AA38X184"/>